<evidence type="ECO:0000259" key="3">
    <source>
        <dbReference type="Pfam" id="PF00206"/>
    </source>
</evidence>
<protein>
    <submittedName>
        <fullName evidence="5">Aspartate ammonia-lyase</fullName>
    </submittedName>
</protein>
<dbReference type="PANTHER" id="PTHR42696">
    <property type="entry name" value="ASPARTATE AMMONIA-LYASE"/>
    <property type="match status" value="1"/>
</dbReference>
<dbReference type="Gene3D" id="1.10.275.10">
    <property type="entry name" value="Fumarase/aspartase (N-terminal domain)"/>
    <property type="match status" value="1"/>
</dbReference>
<evidence type="ECO:0000313" key="5">
    <source>
        <dbReference type="EMBL" id="SKC64544.1"/>
    </source>
</evidence>
<dbReference type="GO" id="GO:0008797">
    <property type="term" value="F:aspartate ammonia-lyase activity"/>
    <property type="evidence" value="ECO:0007669"/>
    <property type="project" value="TreeGrafter"/>
</dbReference>
<dbReference type="FunFam" id="1.10.275.10:FF:000001">
    <property type="entry name" value="Fumarate hydratase, mitochondrial"/>
    <property type="match status" value="1"/>
</dbReference>
<dbReference type="Gene3D" id="1.10.40.30">
    <property type="entry name" value="Fumarase/aspartase (C-terminal domain)"/>
    <property type="match status" value="1"/>
</dbReference>
<dbReference type="Proteomes" id="UP000190857">
    <property type="component" value="Unassembled WGS sequence"/>
</dbReference>
<dbReference type="InterPro" id="IPR018951">
    <property type="entry name" value="Fumarase_C_C"/>
</dbReference>
<dbReference type="InterPro" id="IPR022761">
    <property type="entry name" value="Fumarate_lyase_N"/>
</dbReference>
<organism evidence="5 6">
    <name type="scientific">Okibacterium fritillariae</name>
    <dbReference type="NCBI Taxonomy" id="123320"/>
    <lineage>
        <taxon>Bacteria</taxon>
        <taxon>Bacillati</taxon>
        <taxon>Actinomycetota</taxon>
        <taxon>Actinomycetes</taxon>
        <taxon>Micrococcales</taxon>
        <taxon>Microbacteriaceae</taxon>
        <taxon>Okibacterium</taxon>
    </lineage>
</organism>
<dbReference type="InterPro" id="IPR000362">
    <property type="entry name" value="Fumarate_lyase_fam"/>
</dbReference>
<evidence type="ECO:0000256" key="2">
    <source>
        <dbReference type="SAM" id="MobiDB-lite"/>
    </source>
</evidence>
<proteinExistence type="predicted"/>
<dbReference type="Pfam" id="PF00206">
    <property type="entry name" value="Lyase_1"/>
    <property type="match status" value="1"/>
</dbReference>
<dbReference type="Pfam" id="PF10415">
    <property type="entry name" value="FumaraseC_C"/>
    <property type="match status" value="1"/>
</dbReference>
<keyword evidence="6" id="KW-1185">Reference proteome</keyword>
<feature type="region of interest" description="Disordered" evidence="2">
    <location>
        <begin position="510"/>
        <end position="537"/>
    </location>
</feature>
<dbReference type="CDD" id="cd01357">
    <property type="entry name" value="Aspartase"/>
    <property type="match status" value="1"/>
</dbReference>
<accession>A0A1T5KLA6</accession>
<dbReference type="STRING" id="123320.SAMN06309945_2381"/>
<dbReference type="PRINTS" id="PR00149">
    <property type="entry name" value="FUMRATELYASE"/>
</dbReference>
<dbReference type="InterPro" id="IPR024083">
    <property type="entry name" value="Fumarase/histidase_N"/>
</dbReference>
<dbReference type="GO" id="GO:0005829">
    <property type="term" value="C:cytosol"/>
    <property type="evidence" value="ECO:0007669"/>
    <property type="project" value="TreeGrafter"/>
</dbReference>
<sequence length="537" mass="57210">MNPFRSAKKTSTATRAIDHPYLQEAEMPETDTATRVESDSLGSMQIPADVYWGIHTARALDNFPISKRPISVYPDLIVGLACVKQAAARANVELGSLDAEKGELIDRACQEVIEGRFHDQFVVGVIQGGAGTSTNMNANEVITNIALELAGREKGDYAFLSPIDHTNRSQSTNDTYPTAIKIGLALSLRTLLTELELLRRSFSVKADEFRHVLKVGRTQLQDAVPMTLGQEFHGFATTLGEDHERLGETTWLLAEVNLGATAIGTGITADPRYASTVIRHLNEITGLTLETAPDLVESTSDAGAFMSFSGTLKRSAIKLSKICNDLRLLSSGPQAGFGEINLPAKQAGSSIMPGKVNPVIPEVVNQVAFSVVGADMTVTMAAEAGQLQLNAFEPVIAHSLFQSITWMAGACHTLRVNCIDGITANHERLETMVGSSVGVITALTPYIGYTAAAALAKTALLTGRNIADLVVESKLMSRDEVTKQLSPARLSGLEVITTAIPVIDGSAASEKASTQAHSDHAAMGGEFADTLDGHGDR</sequence>
<dbReference type="SUPFAM" id="SSF48557">
    <property type="entry name" value="L-aspartase-like"/>
    <property type="match status" value="1"/>
</dbReference>
<gene>
    <name evidence="5" type="ORF">SAMN06309945_2381</name>
</gene>
<feature type="domain" description="Fumarate lyase N-terminal" evidence="3">
    <location>
        <begin position="42"/>
        <end position="373"/>
    </location>
</feature>
<feature type="domain" description="Fumarase C C-terminal" evidence="4">
    <location>
        <begin position="440"/>
        <end position="490"/>
    </location>
</feature>
<dbReference type="NCBIfam" id="NF008909">
    <property type="entry name" value="PRK12273.1"/>
    <property type="match status" value="1"/>
</dbReference>
<dbReference type="GO" id="GO:0006099">
    <property type="term" value="P:tricarboxylic acid cycle"/>
    <property type="evidence" value="ECO:0007669"/>
    <property type="project" value="InterPro"/>
</dbReference>
<dbReference type="FunFam" id="1.20.200.10:FF:000001">
    <property type="entry name" value="Fumarate hydratase, mitochondrial"/>
    <property type="match status" value="1"/>
</dbReference>
<keyword evidence="1 5" id="KW-0456">Lyase</keyword>
<evidence type="ECO:0000313" key="6">
    <source>
        <dbReference type="Proteomes" id="UP000190857"/>
    </source>
</evidence>
<name>A0A1T5KLA6_9MICO</name>
<dbReference type="Gene3D" id="1.20.200.10">
    <property type="entry name" value="Fumarase/aspartase (Central domain)"/>
    <property type="match status" value="1"/>
</dbReference>
<evidence type="ECO:0000259" key="4">
    <source>
        <dbReference type="Pfam" id="PF10415"/>
    </source>
</evidence>
<dbReference type="PANTHER" id="PTHR42696:SF2">
    <property type="entry name" value="ASPARTATE AMMONIA-LYASE"/>
    <property type="match status" value="1"/>
</dbReference>
<dbReference type="InterPro" id="IPR020557">
    <property type="entry name" value="Fumarate_lyase_CS"/>
</dbReference>
<dbReference type="InterPro" id="IPR051546">
    <property type="entry name" value="Aspartate_Ammonia-Lyase"/>
</dbReference>
<reference evidence="5 6" key="1">
    <citation type="submission" date="2017-02" db="EMBL/GenBank/DDBJ databases">
        <authorList>
            <person name="Peterson S.W."/>
        </authorList>
    </citation>
    <scope>NUCLEOTIDE SEQUENCE [LARGE SCALE GENOMIC DNA]</scope>
    <source>
        <strain evidence="5 6">VKM Ac-2059</strain>
    </source>
</reference>
<dbReference type="EMBL" id="FUZP01000002">
    <property type="protein sequence ID" value="SKC64544.1"/>
    <property type="molecule type" value="Genomic_DNA"/>
</dbReference>
<dbReference type="InterPro" id="IPR008948">
    <property type="entry name" value="L-Aspartase-like"/>
</dbReference>
<evidence type="ECO:0000256" key="1">
    <source>
        <dbReference type="ARBA" id="ARBA00023239"/>
    </source>
</evidence>
<dbReference type="GO" id="GO:0006531">
    <property type="term" value="P:aspartate metabolic process"/>
    <property type="evidence" value="ECO:0007669"/>
    <property type="project" value="TreeGrafter"/>
</dbReference>
<dbReference type="PROSITE" id="PS00163">
    <property type="entry name" value="FUMARATE_LYASES"/>
    <property type="match status" value="1"/>
</dbReference>
<dbReference type="AlphaFoldDB" id="A0A1T5KLA6"/>